<proteinExistence type="inferred from homology"/>
<dbReference type="NCBIfam" id="NF009498">
    <property type="entry name" value="PRK12858.1"/>
    <property type="match status" value="1"/>
</dbReference>
<evidence type="ECO:0000313" key="7">
    <source>
        <dbReference type="EMBL" id="MDT2810788.1"/>
    </source>
</evidence>
<dbReference type="GO" id="GO:0009025">
    <property type="term" value="F:tagatose-bisphosphate aldolase activity"/>
    <property type="evidence" value="ECO:0007669"/>
    <property type="project" value="UniProtKB-UniRule"/>
</dbReference>
<evidence type="ECO:0000256" key="6">
    <source>
        <dbReference type="HAMAP-Rule" id="MF_00734"/>
    </source>
</evidence>
<dbReference type="Pfam" id="PF01791">
    <property type="entry name" value="DeoC"/>
    <property type="match status" value="1"/>
</dbReference>
<dbReference type="EMBL" id="JARQBJ010000004">
    <property type="protein sequence ID" value="MDT2810788.1"/>
    <property type="molecule type" value="Genomic_DNA"/>
</dbReference>
<dbReference type="GO" id="GO:0009024">
    <property type="term" value="F:tagatose-6-phosphate kinase activity"/>
    <property type="evidence" value="ECO:0007669"/>
    <property type="project" value="InterPro"/>
</dbReference>
<protein>
    <recommendedName>
        <fullName evidence="6">Tagatose 1,6-diphosphate aldolase</fullName>
        <ecNumber evidence="6">4.1.2.40</ecNumber>
    </recommendedName>
    <alternativeName>
        <fullName evidence="6">D-tagatose-1,6-bisphosphate aldolase</fullName>
    </alternativeName>
    <alternativeName>
        <fullName evidence="6">Tagatose-bisphosphate aldolase</fullName>
    </alternativeName>
</protein>
<evidence type="ECO:0000256" key="2">
    <source>
        <dbReference type="ARBA" id="ARBA00005191"/>
    </source>
</evidence>
<comment type="caution">
    <text evidence="7">The sequence shown here is derived from an EMBL/GenBank/DDBJ whole genome shotgun (WGS) entry which is preliminary data.</text>
</comment>
<dbReference type="InterPro" id="IPR002915">
    <property type="entry name" value="DeoC/FbaB/LacD_aldolase"/>
</dbReference>
<evidence type="ECO:0000256" key="3">
    <source>
        <dbReference type="ARBA" id="ARBA00008679"/>
    </source>
</evidence>
<organism evidence="7 8">
    <name type="scientific">Enterococcus asini</name>
    <dbReference type="NCBI Taxonomy" id="57732"/>
    <lineage>
        <taxon>Bacteria</taxon>
        <taxon>Bacillati</taxon>
        <taxon>Bacillota</taxon>
        <taxon>Bacilli</taxon>
        <taxon>Lactobacillales</taxon>
        <taxon>Enterococcaceae</taxon>
        <taxon>Enterococcus</taxon>
    </lineage>
</organism>
<evidence type="ECO:0000256" key="5">
    <source>
        <dbReference type="ARBA" id="ARBA00023239"/>
    </source>
</evidence>
<comment type="pathway">
    <text evidence="2 6">Carbohydrate metabolism; D-tagatose 6-phosphate degradation; D-glyceraldehyde 3-phosphate and glycerone phosphate from D-tagatose 6-phosphate: step 2/2.</text>
</comment>
<dbReference type="NCBIfam" id="NF009065">
    <property type="entry name" value="PRK12399.1"/>
    <property type="match status" value="1"/>
</dbReference>
<evidence type="ECO:0000313" key="8">
    <source>
        <dbReference type="Proteomes" id="UP001256711"/>
    </source>
</evidence>
<name>A0AAW8U4D3_9ENTE</name>
<dbReference type="GO" id="GO:1902777">
    <property type="term" value="P:6-sulfoquinovose(1-) catabolic process"/>
    <property type="evidence" value="ECO:0007669"/>
    <property type="project" value="TreeGrafter"/>
</dbReference>
<dbReference type="HAMAP" id="MF_00734">
    <property type="entry name" value="LacD"/>
    <property type="match status" value="1"/>
</dbReference>
<dbReference type="AlphaFoldDB" id="A0AAW8U4D3"/>
<sequence>MDREKKTYLQALCNKEGVINALAIDQRGSLKKMIEKDKGAPATDEEVIDFKKIASEELTKYASAILLDPDYGIPAGKARNAEAGLLTSYEKTGYDGSGDQRFPDLLDHWSAKRIKELGSDAVKFLLYYDVDEDEVINDQKQAFVERIGAECKAEGIPLFVELIAYDGNQPTNDLAFAKKKPRKVLTMMKEFAKERYGIDVLKMEVPVNMAFVEGFAKGEVAYTKAEAQAYFKEQGEITDKPYIFLSAGVSTELFRETLIFAGKSGARFSGVLCGRATWAEGLPPYVKEGEEACRQWMRNQGRADIEALNDILKEYATPIQF</sequence>
<dbReference type="RefSeq" id="WP_311835581.1">
    <property type="nucleotide sequence ID" value="NZ_JARQBJ010000004.1"/>
</dbReference>
<evidence type="ECO:0000256" key="4">
    <source>
        <dbReference type="ARBA" id="ARBA00022736"/>
    </source>
</evidence>
<accession>A0AAW8U4D3</accession>
<dbReference type="EC" id="4.1.2.40" evidence="6"/>
<dbReference type="SMART" id="SM01133">
    <property type="entry name" value="DeoC"/>
    <property type="match status" value="1"/>
</dbReference>
<reference evidence="7" key="1">
    <citation type="submission" date="2023-03" db="EMBL/GenBank/DDBJ databases">
        <authorList>
            <person name="Shen W."/>
            <person name="Cai J."/>
        </authorList>
    </citation>
    <scope>NUCLEOTIDE SEQUENCE</scope>
    <source>
        <strain evidence="7">B226-2</strain>
    </source>
</reference>
<dbReference type="Gene3D" id="3.20.20.70">
    <property type="entry name" value="Aldolase class I"/>
    <property type="match status" value="1"/>
</dbReference>
<comment type="catalytic activity">
    <reaction evidence="1 6">
        <text>D-tagatofuranose 1,6-bisphosphate = D-glyceraldehyde 3-phosphate + dihydroxyacetone phosphate</text>
        <dbReference type="Rhea" id="RHEA:22948"/>
        <dbReference type="ChEBI" id="CHEBI:57642"/>
        <dbReference type="ChEBI" id="CHEBI:58694"/>
        <dbReference type="ChEBI" id="CHEBI:59776"/>
        <dbReference type="EC" id="4.1.2.40"/>
    </reaction>
</comment>
<keyword evidence="5 6" id="KW-0456">Lyase</keyword>
<gene>
    <name evidence="6" type="primary">lacD</name>
    <name evidence="7" type="ORF">P7H43_09835</name>
</gene>
<evidence type="ECO:0000256" key="1">
    <source>
        <dbReference type="ARBA" id="ARBA00000567"/>
    </source>
</evidence>
<dbReference type="InterPro" id="IPR005927">
    <property type="entry name" value="Tag_1.6-dipho_adolase"/>
</dbReference>
<dbReference type="InterPro" id="IPR050552">
    <property type="entry name" value="LacD_aldolase"/>
</dbReference>
<keyword evidence="4 6" id="KW-0423">Lactose metabolism</keyword>
<dbReference type="GO" id="GO:0019512">
    <property type="term" value="P:lactose catabolic process via tagatose-6-phosphate"/>
    <property type="evidence" value="ECO:0007669"/>
    <property type="project" value="InterPro"/>
</dbReference>
<dbReference type="GO" id="GO:0061595">
    <property type="term" value="F:6-deoxy-6-sulfofructose-1-phosphate aldolase activity"/>
    <property type="evidence" value="ECO:0007669"/>
    <property type="project" value="TreeGrafter"/>
</dbReference>
<dbReference type="SUPFAM" id="SSF51569">
    <property type="entry name" value="Aldolase"/>
    <property type="match status" value="1"/>
</dbReference>
<dbReference type="PANTHER" id="PTHR39340">
    <property type="entry name" value="SULFOFRUCTOSEPHOSPHATE ALDOLASE"/>
    <property type="match status" value="1"/>
</dbReference>
<dbReference type="Proteomes" id="UP001256711">
    <property type="component" value="Unassembled WGS sequence"/>
</dbReference>
<dbReference type="InterPro" id="IPR013785">
    <property type="entry name" value="Aldolase_TIM"/>
</dbReference>
<dbReference type="GO" id="GO:2001059">
    <property type="term" value="P:D-tagatose 6-phosphate catabolic process"/>
    <property type="evidence" value="ECO:0007669"/>
    <property type="project" value="UniProtKB-UniRule"/>
</dbReference>
<dbReference type="PANTHER" id="PTHR39340:SF1">
    <property type="entry name" value="SULFOFRUCTOSEPHOSPHATE ALDOLASE"/>
    <property type="match status" value="1"/>
</dbReference>
<comment type="similarity">
    <text evidence="3 6">Belongs to the aldolase LacD family.</text>
</comment>